<dbReference type="GO" id="GO:0007005">
    <property type="term" value="P:mitochondrion organization"/>
    <property type="evidence" value="ECO:0007669"/>
    <property type="project" value="TreeGrafter"/>
</dbReference>
<dbReference type="SUPFAM" id="SSF47616">
    <property type="entry name" value="GST C-terminal domain-like"/>
    <property type="match status" value="1"/>
</dbReference>
<reference evidence="12" key="1">
    <citation type="submission" date="2016-11" db="UniProtKB">
        <authorList>
            <consortium name="WormBaseParasite"/>
        </authorList>
    </citation>
    <scope>IDENTIFICATION</scope>
</reference>
<dbReference type="Pfam" id="PF17171">
    <property type="entry name" value="GST_C_6"/>
    <property type="match status" value="1"/>
</dbReference>
<evidence type="ECO:0000256" key="8">
    <source>
        <dbReference type="SAM" id="Phobius"/>
    </source>
</evidence>
<accession>A0A1I8A5T0</accession>
<dbReference type="InterPro" id="IPR036282">
    <property type="entry name" value="Glutathione-S-Trfase_C_sf"/>
</dbReference>
<comment type="subcellular location">
    <subcellularLocation>
        <location evidence="1">Mitochondrion outer membrane</location>
    </subcellularLocation>
</comment>
<proteinExistence type="inferred from homology"/>
<evidence type="ECO:0000256" key="4">
    <source>
        <dbReference type="ARBA" id="ARBA00022787"/>
    </source>
</evidence>
<keyword evidence="8" id="KW-1133">Transmembrane helix</keyword>
<evidence type="ECO:0000256" key="6">
    <source>
        <dbReference type="ARBA" id="ARBA00023128"/>
    </source>
</evidence>
<dbReference type="AlphaFoldDB" id="A0A1I8A5T0"/>
<keyword evidence="7 8" id="KW-0472">Membrane</keyword>
<evidence type="ECO:0000256" key="7">
    <source>
        <dbReference type="ARBA" id="ARBA00023136"/>
    </source>
</evidence>
<dbReference type="Pfam" id="PF10568">
    <property type="entry name" value="Tom37"/>
    <property type="match status" value="1"/>
</dbReference>
<dbReference type="InterPro" id="IPR019564">
    <property type="entry name" value="Sam37/metaxin_N"/>
</dbReference>
<dbReference type="InterPro" id="IPR033468">
    <property type="entry name" value="Metaxin_GST"/>
</dbReference>
<dbReference type="GO" id="GO:0001401">
    <property type="term" value="C:SAM complex"/>
    <property type="evidence" value="ECO:0007669"/>
    <property type="project" value="InterPro"/>
</dbReference>
<evidence type="ECO:0000256" key="2">
    <source>
        <dbReference type="ARBA" id="ARBA00009170"/>
    </source>
</evidence>
<feature type="domain" description="Mitochondrial outer membrane transport complex Sam37/metaxin N-terminal" evidence="9">
    <location>
        <begin position="19"/>
        <end position="141"/>
    </location>
</feature>
<dbReference type="InterPro" id="IPR050931">
    <property type="entry name" value="Mito_Protein_Transport_Metaxin"/>
</dbReference>
<keyword evidence="8" id="KW-0812">Transmembrane</keyword>
<feature type="transmembrane region" description="Helical" evidence="8">
    <location>
        <begin position="283"/>
        <end position="307"/>
    </location>
</feature>
<organism evidence="11 12">
    <name type="scientific">Steinernema glaseri</name>
    <dbReference type="NCBI Taxonomy" id="37863"/>
    <lineage>
        <taxon>Eukaryota</taxon>
        <taxon>Metazoa</taxon>
        <taxon>Ecdysozoa</taxon>
        <taxon>Nematoda</taxon>
        <taxon>Chromadorea</taxon>
        <taxon>Rhabditida</taxon>
        <taxon>Tylenchina</taxon>
        <taxon>Panagrolaimomorpha</taxon>
        <taxon>Strongyloidoidea</taxon>
        <taxon>Steinernematidae</taxon>
        <taxon>Steinernema</taxon>
    </lineage>
</organism>
<sequence length="319" mass="36287">MDLQVWPSDFCLPSIDADCLQFMACAKFCAAPINIVSSLAPWKAVKGEFPVFTNGDDTITNISDFIEFLRNSSQDVVLDGDISESERCSFDAFHSLLRKTLYPAQLQFLWVDKSNYATVTHQWYSSKLPFPYNMFYMERKRRKAQQYISAYGRKENQILTDAIQMINLLSAKLGDNKYFCGDKPSSLDALIFGYLAPFLKLPMPSDRLSLHLSACSNLVRFVESIISIYLPLSESDLRAYDKSWWLQRKIKAQKDDEFRRTHKEKKETETDEDGASTSLRDTIIFAVGALTLSCIFVVHTGIVQFAVSNGDDDNGDDMD</sequence>
<dbReference type="GO" id="GO:0015031">
    <property type="term" value="P:protein transport"/>
    <property type="evidence" value="ECO:0007669"/>
    <property type="project" value="UniProtKB-KW"/>
</dbReference>
<dbReference type="PANTHER" id="PTHR12289">
    <property type="entry name" value="METAXIN RELATED"/>
    <property type="match status" value="1"/>
</dbReference>
<evidence type="ECO:0000256" key="5">
    <source>
        <dbReference type="ARBA" id="ARBA00022927"/>
    </source>
</evidence>
<evidence type="ECO:0000259" key="9">
    <source>
        <dbReference type="Pfam" id="PF10568"/>
    </source>
</evidence>
<feature type="domain" description="Metaxin glutathione S-transferase" evidence="10">
    <location>
        <begin position="163"/>
        <end position="225"/>
    </location>
</feature>
<evidence type="ECO:0000256" key="1">
    <source>
        <dbReference type="ARBA" id="ARBA00004294"/>
    </source>
</evidence>
<dbReference type="Proteomes" id="UP000095287">
    <property type="component" value="Unplaced"/>
</dbReference>
<dbReference type="CDD" id="cd03078">
    <property type="entry name" value="GST_N_Metaxin1_like"/>
    <property type="match status" value="1"/>
</dbReference>
<keyword evidence="4" id="KW-1000">Mitochondrion outer membrane</keyword>
<keyword evidence="5" id="KW-0653">Protein transport</keyword>
<evidence type="ECO:0000313" key="11">
    <source>
        <dbReference type="Proteomes" id="UP000095287"/>
    </source>
</evidence>
<dbReference type="WBParaSite" id="L893_g33297.t1">
    <property type="protein sequence ID" value="L893_g33297.t1"/>
    <property type="gene ID" value="L893_g33297"/>
</dbReference>
<comment type="similarity">
    <text evidence="2">Belongs to the metaxin family.</text>
</comment>
<keyword evidence="3" id="KW-0813">Transport</keyword>
<keyword evidence="6" id="KW-0496">Mitochondrion</keyword>
<name>A0A1I8A5T0_9BILA</name>
<evidence type="ECO:0000313" key="12">
    <source>
        <dbReference type="WBParaSite" id="L893_g33297.t1"/>
    </source>
</evidence>
<dbReference type="PANTHER" id="PTHR12289:SF41">
    <property type="entry name" value="FAILED AXON CONNECTIONS-RELATED"/>
    <property type="match status" value="1"/>
</dbReference>
<keyword evidence="11" id="KW-1185">Reference proteome</keyword>
<evidence type="ECO:0000259" key="10">
    <source>
        <dbReference type="Pfam" id="PF17171"/>
    </source>
</evidence>
<protein>
    <submittedName>
        <fullName evidence="12">Metaxin</fullName>
    </submittedName>
</protein>
<dbReference type="Gene3D" id="1.20.1050.10">
    <property type="match status" value="1"/>
</dbReference>
<evidence type="ECO:0000256" key="3">
    <source>
        <dbReference type="ARBA" id="ARBA00022448"/>
    </source>
</evidence>